<dbReference type="AlphaFoldDB" id="A0A0J6FC51"/>
<feature type="region of interest" description="Disordered" evidence="1">
    <location>
        <begin position="471"/>
        <end position="498"/>
    </location>
</feature>
<name>A0A0J6FC51_COCPO</name>
<dbReference type="GO" id="GO:0005634">
    <property type="term" value="C:nucleus"/>
    <property type="evidence" value="ECO:0007669"/>
    <property type="project" value="InterPro"/>
</dbReference>
<protein>
    <recommendedName>
        <fullName evidence="2">TRIP4/RQT4 C2HC5-type zinc finger domain-containing protein</fullName>
    </recommendedName>
</protein>
<feature type="domain" description="TRIP4/RQT4 C2HC5-type zinc finger" evidence="2">
    <location>
        <begin position="235"/>
        <end position="287"/>
    </location>
</feature>
<dbReference type="Proteomes" id="UP000054567">
    <property type="component" value="Unassembled WGS sequence"/>
</dbReference>
<dbReference type="PANTHER" id="PTHR12963:SF4">
    <property type="entry name" value="ACTIVATING SIGNAL COINTEGRATOR 1"/>
    <property type="match status" value="1"/>
</dbReference>
<feature type="compositionally biased region" description="Basic and acidic residues" evidence="1">
    <location>
        <begin position="481"/>
        <end position="493"/>
    </location>
</feature>
<reference evidence="4" key="3">
    <citation type="journal article" date="2010" name="Genome Res.">
        <title>Population genomic sequencing of Coccidioides fungi reveals recent hybridization and transposon control.</title>
        <authorList>
            <person name="Neafsey D.E."/>
            <person name="Barker B.M."/>
            <person name="Sharpton T.J."/>
            <person name="Stajich J.E."/>
            <person name="Park D.J."/>
            <person name="Whiston E."/>
            <person name="Hung C.-Y."/>
            <person name="McMahan C."/>
            <person name="White J."/>
            <person name="Sykes S."/>
            <person name="Heiman D."/>
            <person name="Young S."/>
            <person name="Zeng Q."/>
            <person name="Abouelleil A."/>
            <person name="Aftuck L."/>
            <person name="Bessette D."/>
            <person name="Brown A."/>
            <person name="FitzGerald M."/>
            <person name="Lui A."/>
            <person name="Macdonald J.P."/>
            <person name="Priest M."/>
            <person name="Orbach M.J."/>
            <person name="Galgiani J.N."/>
            <person name="Kirkland T.N."/>
            <person name="Cole G.T."/>
            <person name="Birren B.W."/>
            <person name="Henn M.R."/>
            <person name="Taylor J.W."/>
            <person name="Rounsley S.D."/>
        </authorList>
    </citation>
    <scope>NUCLEOTIDE SEQUENCE [LARGE SCALE GENOMIC DNA]</scope>
    <source>
        <strain evidence="4">RMSCC 3488</strain>
    </source>
</reference>
<dbReference type="OrthoDB" id="338816at2759"/>
<dbReference type="Pfam" id="PF06221">
    <property type="entry name" value="zf-C2HC5"/>
    <property type="match status" value="1"/>
</dbReference>
<sequence>MSSLEAWALPHLEKLLPLDNESLKQIITYTASLSKAESAEHLRNLLDDSAASLEFIAGFNFRRGNGGGGVQAQSQTAATRGGRSVGNNNTGSGARRNQRQKDSIHTPTAIRRPERYGDVSGGYVKSRKEEDYIPGASSQEHIPSSSADASRNESPAGRRPGKPPPSASGPLISEYLPNVRSKKAKTPGTTTPSRGCGQTQSGGATPTTTTTNNIADLTSAIAALEVSTNPKERKRRKCNCNANLHPLFTPAPNCLSCGKIICALEGLQPCSFCGTPLLSTTEIQDMIRELRAERGNEKMRAHNESVHRDSGPAPAFATSSDSKLEAAKAHRDKLLSFQAQNAQRTRIVDEAADFDIPTSSSTQWMTPAQRALALKKQQRLMREMEERNRPEWERRNMVMSLDIKRGKVVRTFEREEVSQTPDNESEDEDEEVDQTVGAGGLSGADKEGVFARNPLLKGAGLVRPVWKAAGSVGGDGGIQTRRREQRQTWRRVQDDDDDNERWILDGGLHGHAHEDDVGRCNALVT</sequence>
<dbReference type="GO" id="GO:0180022">
    <property type="term" value="C:RQC-trigger complex"/>
    <property type="evidence" value="ECO:0007669"/>
    <property type="project" value="InterPro"/>
</dbReference>
<dbReference type="GO" id="GO:0045893">
    <property type="term" value="P:positive regulation of DNA-templated transcription"/>
    <property type="evidence" value="ECO:0007669"/>
    <property type="project" value="TreeGrafter"/>
</dbReference>
<dbReference type="VEuPathDB" id="FungiDB:CPAG_03187"/>
<reference evidence="3 4" key="1">
    <citation type="submission" date="2007-06" db="EMBL/GenBank/DDBJ databases">
        <title>The Genome Sequence of Coccidioides posadasii RMSCC_3488.</title>
        <authorList>
            <consortium name="Coccidioides Genome Resources Consortium"/>
            <consortium name="The Broad Institute Genome Sequencing Platform"/>
            <person name="Henn M.R."/>
            <person name="Sykes S."/>
            <person name="Young S."/>
            <person name="Jaffe D."/>
            <person name="Berlin A."/>
            <person name="Alvarez P."/>
            <person name="Butler J."/>
            <person name="Gnerre S."/>
            <person name="Grabherr M."/>
            <person name="Mauceli E."/>
            <person name="Brockman W."/>
            <person name="Kodira C."/>
            <person name="Alvarado L."/>
            <person name="Zeng Q."/>
            <person name="Crawford M."/>
            <person name="Antoine C."/>
            <person name="Devon K."/>
            <person name="Galgiani J."/>
            <person name="Orsborn K."/>
            <person name="Lewis M.L."/>
            <person name="Nusbaum C."/>
            <person name="Galagan J."/>
            <person name="Birren B."/>
        </authorList>
    </citation>
    <scope>NUCLEOTIDE SEQUENCE [LARGE SCALE GENOMIC DNA]</scope>
    <source>
        <strain evidence="3 4">RMSCC 3488</strain>
    </source>
</reference>
<proteinExistence type="predicted"/>
<feature type="compositionally biased region" description="Polar residues" evidence="1">
    <location>
        <begin position="187"/>
        <end position="204"/>
    </location>
</feature>
<gene>
    <name evidence="3" type="ORF">CPAG_03187</name>
</gene>
<feature type="region of interest" description="Disordered" evidence="1">
    <location>
        <begin position="412"/>
        <end position="446"/>
    </location>
</feature>
<feature type="compositionally biased region" description="Acidic residues" evidence="1">
    <location>
        <begin position="423"/>
        <end position="433"/>
    </location>
</feature>
<dbReference type="GO" id="GO:0072344">
    <property type="term" value="P:rescue of stalled ribosome"/>
    <property type="evidence" value="ECO:0007669"/>
    <property type="project" value="InterPro"/>
</dbReference>
<accession>A0A0J6FC51</accession>
<evidence type="ECO:0000259" key="2">
    <source>
        <dbReference type="Pfam" id="PF06221"/>
    </source>
</evidence>
<evidence type="ECO:0000313" key="4">
    <source>
        <dbReference type="Proteomes" id="UP000054567"/>
    </source>
</evidence>
<dbReference type="InterPro" id="IPR039128">
    <property type="entry name" value="TRIP4-like"/>
</dbReference>
<dbReference type="PANTHER" id="PTHR12963">
    <property type="entry name" value="THYROID RECEPTOR INTERACTING PROTEIN RELATED"/>
    <property type="match status" value="1"/>
</dbReference>
<evidence type="ECO:0000256" key="1">
    <source>
        <dbReference type="SAM" id="MobiDB-lite"/>
    </source>
</evidence>
<feature type="region of interest" description="Disordered" evidence="1">
    <location>
        <begin position="64"/>
        <end position="210"/>
    </location>
</feature>
<dbReference type="InterPro" id="IPR009349">
    <property type="entry name" value="TRIP4/RQT4_C2HC5_Znf"/>
</dbReference>
<evidence type="ECO:0000313" key="3">
    <source>
        <dbReference type="EMBL" id="KMM66850.1"/>
    </source>
</evidence>
<feature type="compositionally biased region" description="Polar residues" evidence="1">
    <location>
        <begin position="136"/>
        <end position="153"/>
    </location>
</feature>
<dbReference type="GO" id="GO:0008270">
    <property type="term" value="F:zinc ion binding"/>
    <property type="evidence" value="ECO:0007669"/>
    <property type="project" value="InterPro"/>
</dbReference>
<organism evidence="3 4">
    <name type="scientific">Coccidioides posadasii RMSCC 3488</name>
    <dbReference type="NCBI Taxonomy" id="454284"/>
    <lineage>
        <taxon>Eukaryota</taxon>
        <taxon>Fungi</taxon>
        <taxon>Dikarya</taxon>
        <taxon>Ascomycota</taxon>
        <taxon>Pezizomycotina</taxon>
        <taxon>Eurotiomycetes</taxon>
        <taxon>Eurotiomycetidae</taxon>
        <taxon>Onygenales</taxon>
        <taxon>Onygenaceae</taxon>
        <taxon>Coccidioides</taxon>
    </lineage>
</organism>
<dbReference type="EMBL" id="DS268110">
    <property type="protein sequence ID" value="KMM66850.1"/>
    <property type="molecule type" value="Genomic_DNA"/>
</dbReference>
<reference evidence="4" key="2">
    <citation type="journal article" date="2009" name="Genome Res.">
        <title>Comparative genomic analyses of the human fungal pathogens Coccidioides and their relatives.</title>
        <authorList>
            <person name="Sharpton T.J."/>
            <person name="Stajich J.E."/>
            <person name="Rounsley S.D."/>
            <person name="Gardner M.J."/>
            <person name="Wortman J.R."/>
            <person name="Jordar V.S."/>
            <person name="Maiti R."/>
            <person name="Kodira C.D."/>
            <person name="Neafsey D.E."/>
            <person name="Zeng Q."/>
            <person name="Hung C.-Y."/>
            <person name="McMahan C."/>
            <person name="Muszewska A."/>
            <person name="Grynberg M."/>
            <person name="Mandel M.A."/>
            <person name="Kellner E.M."/>
            <person name="Barker B.M."/>
            <person name="Galgiani J.N."/>
            <person name="Orbach M.J."/>
            <person name="Kirkland T.N."/>
            <person name="Cole G.T."/>
            <person name="Henn M.R."/>
            <person name="Birren B.W."/>
            <person name="Taylor J.W."/>
        </authorList>
    </citation>
    <scope>NUCLEOTIDE SEQUENCE [LARGE SCALE GENOMIC DNA]</scope>
    <source>
        <strain evidence="4">RMSCC 3488</strain>
    </source>
</reference>